<gene>
    <name evidence="1" type="ORF">CAEBREN_04675</name>
</gene>
<proteinExistence type="predicted"/>
<dbReference type="GO" id="GO:0045121">
    <property type="term" value="C:membrane raft"/>
    <property type="evidence" value="ECO:0007669"/>
    <property type="project" value="TreeGrafter"/>
</dbReference>
<dbReference type="Proteomes" id="UP000008068">
    <property type="component" value="Unassembled WGS sequence"/>
</dbReference>
<dbReference type="OrthoDB" id="5861844at2759"/>
<dbReference type="PANTHER" id="PTHR21447:SF4">
    <property type="entry name" value="CUB-LIKE DOMAIN-CONTAINING PROTEIN"/>
    <property type="match status" value="1"/>
</dbReference>
<reference evidence="2" key="1">
    <citation type="submission" date="2011-07" db="EMBL/GenBank/DDBJ databases">
        <authorList>
            <consortium name="Caenorhabditis brenneri Sequencing and Analysis Consortium"/>
            <person name="Wilson R.K."/>
        </authorList>
    </citation>
    <scope>NUCLEOTIDE SEQUENCE [LARGE SCALE GENOMIC DNA]</scope>
    <source>
        <strain evidence="2">PB2801</strain>
    </source>
</reference>
<dbReference type="eggNOG" id="ENOG502THJE">
    <property type="taxonomic scope" value="Eukaryota"/>
</dbReference>
<dbReference type="HOGENOM" id="CLU_1267897_0_0_1"/>
<dbReference type="PANTHER" id="PTHR21447">
    <property type="entry name" value="RING-TYPE DOMAIN-CONTAINING PROTEIN-RELATED"/>
    <property type="match status" value="1"/>
</dbReference>
<dbReference type="EMBL" id="GL380696">
    <property type="protein sequence ID" value="EGT59760.1"/>
    <property type="molecule type" value="Genomic_DNA"/>
</dbReference>
<evidence type="ECO:0000313" key="1">
    <source>
        <dbReference type="EMBL" id="EGT59760.1"/>
    </source>
</evidence>
<evidence type="ECO:0000313" key="2">
    <source>
        <dbReference type="Proteomes" id="UP000008068"/>
    </source>
</evidence>
<name>G0PJH2_CAEBE</name>
<keyword evidence="2" id="KW-1185">Reference proteome</keyword>
<evidence type="ECO:0008006" key="3">
    <source>
        <dbReference type="Google" id="ProtNLM"/>
    </source>
</evidence>
<sequence>MTIQVVTRSVYMQSMLEITVEYMSAQIGPTFPMKTGGEMNYIDVASLRDGRSLFNSVTFIGEEPIYFSVASDTSGYPECYDCYVIDGTIENQTQIYDFTVVGEQPFTTKSNAITILSSFEKFTGVVLNPKSEADKLFPLFSIAVDNSAGMKNFKPGYPAAFQVQNCTAYVVSGPPNNSSKVLLDLSTSPKMPHSFDVKYFSVVAMDCDLLFYASGYRN</sequence>
<protein>
    <recommendedName>
        <fullName evidence="3">CUB-like domain-containing protein</fullName>
    </recommendedName>
</protein>
<dbReference type="InParanoid" id="G0PJH2"/>
<dbReference type="GO" id="GO:0045087">
    <property type="term" value="P:innate immune response"/>
    <property type="evidence" value="ECO:0007669"/>
    <property type="project" value="TreeGrafter"/>
</dbReference>
<dbReference type="AlphaFoldDB" id="G0PJH2"/>
<accession>G0PJH2</accession>
<organism evidence="2">
    <name type="scientific">Caenorhabditis brenneri</name>
    <name type="common">Nematode worm</name>
    <dbReference type="NCBI Taxonomy" id="135651"/>
    <lineage>
        <taxon>Eukaryota</taxon>
        <taxon>Metazoa</taxon>
        <taxon>Ecdysozoa</taxon>
        <taxon>Nematoda</taxon>
        <taxon>Chromadorea</taxon>
        <taxon>Rhabditida</taxon>
        <taxon>Rhabditina</taxon>
        <taxon>Rhabditomorpha</taxon>
        <taxon>Rhabditoidea</taxon>
        <taxon>Rhabditidae</taxon>
        <taxon>Peloderinae</taxon>
        <taxon>Caenorhabditis</taxon>
    </lineage>
</organism>